<keyword evidence="3" id="KW-1185">Reference proteome</keyword>
<proteinExistence type="predicted"/>
<feature type="compositionally biased region" description="Polar residues" evidence="1">
    <location>
        <begin position="103"/>
        <end position="127"/>
    </location>
</feature>
<evidence type="ECO:0000256" key="1">
    <source>
        <dbReference type="SAM" id="MobiDB-lite"/>
    </source>
</evidence>
<dbReference type="EMBL" id="KQ947434">
    <property type="protein sequence ID" value="KUJ08706.1"/>
    <property type="molecule type" value="Genomic_DNA"/>
</dbReference>
<feature type="compositionally biased region" description="Polar residues" evidence="1">
    <location>
        <begin position="28"/>
        <end position="43"/>
    </location>
</feature>
<sequence length="354" mass="38271">MAPQIHLPNTIAPKTSSTSASLSQSATNRHAQSNSRSSGQEASPRSLIVTLKVPPKKKLIVILKVPAKSILITLKPRTFGTMGNTPESLQAEGSEGIARPAPSGSNEGQFRSQQAGPSQAGPSQSRQDPPAAEPIVERREIVPDPTTLSPHLPYSVIRARPENDNVTVDDTGVPIEEVHAFIRRMLRLANILGPNPTYPRDSEIHQQTVDGIVHLTMNWQSVHELTTDRYSLEHCTLRGRNVGTAIFSRVQATNNAPVLEHILGFLEEQAELAEQSYAEASANPVEAADFQQWGYASWMGTQLMDQRFFEAARDALMDGVNAELERNEGNGGLAMAAADAGSSMNGGEGNSRTL</sequence>
<accession>A0A132B8H7</accession>
<dbReference type="KEGG" id="psco:LY89DRAFT_676612"/>
<dbReference type="Proteomes" id="UP000070700">
    <property type="component" value="Unassembled WGS sequence"/>
</dbReference>
<dbReference type="InParanoid" id="A0A132B8H7"/>
<feature type="compositionally biased region" description="Low complexity" evidence="1">
    <location>
        <begin position="15"/>
        <end position="27"/>
    </location>
</feature>
<evidence type="ECO:0000313" key="2">
    <source>
        <dbReference type="EMBL" id="KUJ08706.1"/>
    </source>
</evidence>
<organism evidence="2 3">
    <name type="scientific">Mollisia scopiformis</name>
    <name type="common">Conifer needle endophyte fungus</name>
    <name type="synonym">Phialocephala scopiformis</name>
    <dbReference type="NCBI Taxonomy" id="149040"/>
    <lineage>
        <taxon>Eukaryota</taxon>
        <taxon>Fungi</taxon>
        <taxon>Dikarya</taxon>
        <taxon>Ascomycota</taxon>
        <taxon>Pezizomycotina</taxon>
        <taxon>Leotiomycetes</taxon>
        <taxon>Helotiales</taxon>
        <taxon>Mollisiaceae</taxon>
        <taxon>Mollisia</taxon>
    </lineage>
</organism>
<name>A0A132B8H7_MOLSC</name>
<dbReference type="GeneID" id="28823334"/>
<gene>
    <name evidence="2" type="ORF">LY89DRAFT_676612</name>
</gene>
<reference evidence="2 3" key="1">
    <citation type="submission" date="2015-10" db="EMBL/GenBank/DDBJ databases">
        <title>Full genome of DAOMC 229536 Phialocephala scopiformis, a fungal endophyte of spruce producing the potent anti-insectan compound rugulosin.</title>
        <authorList>
            <consortium name="DOE Joint Genome Institute"/>
            <person name="Walker A.K."/>
            <person name="Frasz S.L."/>
            <person name="Seifert K.A."/>
            <person name="Miller J.D."/>
            <person name="Mondo S.J."/>
            <person name="Labutti K."/>
            <person name="Lipzen A."/>
            <person name="Dockter R."/>
            <person name="Kennedy M."/>
            <person name="Grigoriev I.V."/>
            <person name="Spatafora J.W."/>
        </authorList>
    </citation>
    <scope>NUCLEOTIDE SEQUENCE [LARGE SCALE GENOMIC DNA]</scope>
    <source>
        <strain evidence="2 3">CBS 120377</strain>
    </source>
</reference>
<dbReference type="OrthoDB" id="3565349at2759"/>
<protein>
    <submittedName>
        <fullName evidence="2">Uncharacterized protein</fullName>
    </submittedName>
</protein>
<feature type="region of interest" description="Disordered" evidence="1">
    <location>
        <begin position="78"/>
        <end position="132"/>
    </location>
</feature>
<feature type="region of interest" description="Disordered" evidence="1">
    <location>
        <begin position="1"/>
        <end position="44"/>
    </location>
</feature>
<dbReference type="RefSeq" id="XP_018063061.1">
    <property type="nucleotide sequence ID" value="XM_018213608.1"/>
</dbReference>
<dbReference type="AlphaFoldDB" id="A0A132B8H7"/>
<evidence type="ECO:0000313" key="3">
    <source>
        <dbReference type="Proteomes" id="UP000070700"/>
    </source>
</evidence>